<dbReference type="AlphaFoldDB" id="F8L3N0"/>
<evidence type="ECO:0000256" key="1">
    <source>
        <dbReference type="SAM" id="MobiDB-lite"/>
    </source>
</evidence>
<accession>F8L3N0</accession>
<dbReference type="HOGENOM" id="CLU_3405467_0_0_0"/>
<name>F8L3N0_SIMNZ</name>
<feature type="region of interest" description="Disordered" evidence="1">
    <location>
        <begin position="1"/>
        <end position="30"/>
    </location>
</feature>
<reference evidence="2 3" key="2">
    <citation type="journal article" date="2011" name="Mol. Biol. Evol.">
        <title>Unity in variety--the pan-genome of the Chlamydiae.</title>
        <authorList>
            <person name="Collingro A."/>
            <person name="Tischler P."/>
            <person name="Weinmaier T."/>
            <person name="Penz T."/>
            <person name="Heinz E."/>
            <person name="Brunham R.C."/>
            <person name="Read T.D."/>
            <person name="Bavoil P.M."/>
            <person name="Sachse K."/>
            <person name="Kahane S."/>
            <person name="Friedman M.G."/>
            <person name="Rattei T."/>
            <person name="Myers G.S."/>
            <person name="Horn M."/>
        </authorList>
    </citation>
    <scope>NUCLEOTIDE SEQUENCE [LARGE SCALE GENOMIC DNA]</scope>
    <source>
        <strain evidence="3">ATCC VR-1471 / Z</strain>
    </source>
</reference>
<sequence>MFSRFRGNPSLYTQTTSKIGFEERESIQNS</sequence>
<keyword evidence="3" id="KW-1185">Reference proteome</keyword>
<protein>
    <submittedName>
        <fullName evidence="2">Uncharacterized protein</fullName>
    </submittedName>
</protein>
<evidence type="ECO:0000313" key="2">
    <source>
        <dbReference type="EMBL" id="CCB89889.1"/>
    </source>
</evidence>
<feature type="compositionally biased region" description="Basic and acidic residues" evidence="1">
    <location>
        <begin position="20"/>
        <end position="30"/>
    </location>
</feature>
<proteinExistence type="predicted"/>
<reference key="1">
    <citation type="journal article" date="2011" name="Mol. Biol. Evol.">
        <title>Unity in variety -- the pan-genome of the Chlamydiae.</title>
        <authorList>
            <person name="Collingro A."/>
            <person name="Tischler P."/>
            <person name="Weinmaier T."/>
            <person name="Penz T."/>
            <person name="Heinz E."/>
            <person name="Brunham R.C."/>
            <person name="Read T.D."/>
            <person name="Bavoil P.M."/>
            <person name="Sachse K."/>
            <person name="Kahane S."/>
            <person name="Friedman M.G."/>
            <person name="Rattei T."/>
            <person name="Myers G.S.A."/>
            <person name="Horn M."/>
        </authorList>
    </citation>
    <scope>NUCLEOTIDE SEQUENCE</scope>
    <source>
        <strain>Z</strain>
    </source>
</reference>
<organism evidence="2 3">
    <name type="scientific">Simkania negevensis (strain ATCC VR-1471 / DSM 27360 / Z)</name>
    <dbReference type="NCBI Taxonomy" id="331113"/>
    <lineage>
        <taxon>Bacteria</taxon>
        <taxon>Pseudomonadati</taxon>
        <taxon>Chlamydiota</taxon>
        <taxon>Chlamydiia</taxon>
        <taxon>Parachlamydiales</taxon>
        <taxon>Simkaniaceae</taxon>
        <taxon>Simkania</taxon>
    </lineage>
</organism>
<gene>
    <name evidence="2" type="ordered locus">SNE_A20120</name>
</gene>
<dbReference type="EMBL" id="FR872582">
    <property type="protein sequence ID" value="CCB89889.1"/>
    <property type="molecule type" value="Genomic_DNA"/>
</dbReference>
<dbReference type="KEGG" id="sng:SNE_A20120"/>
<evidence type="ECO:0000313" key="3">
    <source>
        <dbReference type="Proteomes" id="UP000000496"/>
    </source>
</evidence>
<dbReference type="Proteomes" id="UP000000496">
    <property type="component" value="Chromosome gsn.131"/>
</dbReference>